<evidence type="ECO:0000259" key="2">
    <source>
        <dbReference type="Pfam" id="PF24244"/>
    </source>
</evidence>
<dbReference type="InterPro" id="IPR055449">
    <property type="entry name" value="Iec3-like_M"/>
</dbReference>
<feature type="region of interest" description="Disordered" evidence="1">
    <location>
        <begin position="258"/>
        <end position="342"/>
    </location>
</feature>
<dbReference type="RefSeq" id="XP_056489244.1">
    <property type="nucleotide sequence ID" value="XM_056629942.1"/>
</dbReference>
<dbReference type="OrthoDB" id="4095124at2759"/>
<dbReference type="Pfam" id="PF24244">
    <property type="entry name" value="Iec3-like_M"/>
    <property type="match status" value="1"/>
</dbReference>
<dbReference type="AlphaFoldDB" id="A0A9W9W2A3"/>
<reference evidence="3" key="2">
    <citation type="journal article" date="2023" name="IMA Fungus">
        <title>Comparative genomic study of the Penicillium genus elucidates a diverse pangenome and 15 lateral gene transfer events.</title>
        <authorList>
            <person name="Petersen C."/>
            <person name="Sorensen T."/>
            <person name="Nielsen M.R."/>
            <person name="Sondergaard T.E."/>
            <person name="Sorensen J.L."/>
            <person name="Fitzpatrick D.A."/>
            <person name="Frisvad J.C."/>
            <person name="Nielsen K.L."/>
        </authorList>
    </citation>
    <scope>NUCLEOTIDE SEQUENCE</scope>
    <source>
        <strain evidence="3">IBT 29677</strain>
    </source>
</reference>
<keyword evidence="4" id="KW-1185">Reference proteome</keyword>
<dbReference type="EMBL" id="JAPZBU010000006">
    <property type="protein sequence ID" value="KAJ5397192.1"/>
    <property type="molecule type" value="Genomic_DNA"/>
</dbReference>
<name>A0A9W9W2A3_9EURO</name>
<feature type="compositionally biased region" description="Low complexity" evidence="1">
    <location>
        <begin position="9"/>
        <end position="26"/>
    </location>
</feature>
<feature type="domain" description="INO80 complex subunit 3-like middle region" evidence="2">
    <location>
        <begin position="167"/>
        <end position="263"/>
    </location>
</feature>
<gene>
    <name evidence="3" type="ORF">N7509_005305</name>
</gene>
<evidence type="ECO:0000256" key="1">
    <source>
        <dbReference type="SAM" id="MobiDB-lite"/>
    </source>
</evidence>
<dbReference type="GeneID" id="81368922"/>
<comment type="caution">
    <text evidence="3">The sequence shown here is derived from an EMBL/GenBank/DDBJ whole genome shotgun (WGS) entry which is preliminary data.</text>
</comment>
<evidence type="ECO:0000313" key="3">
    <source>
        <dbReference type="EMBL" id="KAJ5397192.1"/>
    </source>
</evidence>
<reference evidence="3" key="1">
    <citation type="submission" date="2022-12" db="EMBL/GenBank/DDBJ databases">
        <authorList>
            <person name="Petersen C."/>
        </authorList>
    </citation>
    <scope>NUCLEOTIDE SEQUENCE</scope>
    <source>
        <strain evidence="3">IBT 29677</strain>
    </source>
</reference>
<accession>A0A9W9W2A3</accession>
<feature type="region of interest" description="Disordered" evidence="1">
    <location>
        <begin position="1"/>
        <end position="26"/>
    </location>
</feature>
<dbReference type="Proteomes" id="UP001147747">
    <property type="component" value="Unassembled WGS sequence"/>
</dbReference>
<sequence>MAQEPTDSATAMDTLPDAPADTAAKAPVRSFKPVMELWLTLPQEEICEDEGQIRPWNPRKRDFDSRGNCALRIFPSVSKNRTKVLLEFNESLQVSPTMRFDLNMPADIPSLPTAEQVIAPLVEDATLARTTLKEAKTELANGNFSAGAYRQVEESIKRNKEFAPAMNYNSLCKVPHTATTAPDAEKITDGVERRLGYFTPEHETEYYLALDAKLGDEAAALQVERIPDPPTFAEREKDASMRNPASVHNWLRRNQPQNLQDHEVASEKSTSKPSNQRSSKRAPTQRKDEETHDEDGMDAEPTPKNKRKREEDTGYRPKGGSSRSKKKKEESTPTANRTAKKT</sequence>
<organism evidence="3 4">
    <name type="scientific">Penicillium cosmopolitanum</name>
    <dbReference type="NCBI Taxonomy" id="1131564"/>
    <lineage>
        <taxon>Eukaryota</taxon>
        <taxon>Fungi</taxon>
        <taxon>Dikarya</taxon>
        <taxon>Ascomycota</taxon>
        <taxon>Pezizomycotina</taxon>
        <taxon>Eurotiomycetes</taxon>
        <taxon>Eurotiomycetidae</taxon>
        <taxon>Eurotiales</taxon>
        <taxon>Aspergillaceae</taxon>
        <taxon>Penicillium</taxon>
    </lineage>
</organism>
<feature type="compositionally biased region" description="Basic and acidic residues" evidence="1">
    <location>
        <begin position="260"/>
        <end position="270"/>
    </location>
</feature>
<proteinExistence type="predicted"/>
<evidence type="ECO:0000313" key="4">
    <source>
        <dbReference type="Proteomes" id="UP001147747"/>
    </source>
</evidence>
<protein>
    <recommendedName>
        <fullName evidence="2">INO80 complex subunit 3-like middle region domain-containing protein</fullName>
    </recommendedName>
</protein>